<protein>
    <submittedName>
        <fullName evidence="1">Uncharacterized protein</fullName>
    </submittedName>
</protein>
<comment type="caution">
    <text evidence="1">The sequence shown here is derived from an EMBL/GenBank/DDBJ whole genome shotgun (WGS) entry which is preliminary data.</text>
</comment>
<keyword evidence="2" id="KW-1185">Reference proteome</keyword>
<dbReference type="EMBL" id="JBAHYK010001554">
    <property type="protein sequence ID" value="KAL0567571.1"/>
    <property type="molecule type" value="Genomic_DNA"/>
</dbReference>
<organism evidence="1 2">
    <name type="scientific">Marasmius crinis-equi</name>
    <dbReference type="NCBI Taxonomy" id="585013"/>
    <lineage>
        <taxon>Eukaryota</taxon>
        <taxon>Fungi</taxon>
        <taxon>Dikarya</taxon>
        <taxon>Basidiomycota</taxon>
        <taxon>Agaricomycotina</taxon>
        <taxon>Agaricomycetes</taxon>
        <taxon>Agaricomycetidae</taxon>
        <taxon>Agaricales</taxon>
        <taxon>Marasmiineae</taxon>
        <taxon>Marasmiaceae</taxon>
        <taxon>Marasmius</taxon>
    </lineage>
</organism>
<reference evidence="1 2" key="1">
    <citation type="submission" date="2024-02" db="EMBL/GenBank/DDBJ databases">
        <title>A draft genome for the cacao thread blight pathogen Marasmius crinis-equi.</title>
        <authorList>
            <person name="Cohen S.P."/>
            <person name="Baruah I.K."/>
            <person name="Amoako-Attah I."/>
            <person name="Bukari Y."/>
            <person name="Meinhardt L.W."/>
            <person name="Bailey B.A."/>
        </authorList>
    </citation>
    <scope>NUCLEOTIDE SEQUENCE [LARGE SCALE GENOMIC DNA]</scope>
    <source>
        <strain evidence="1 2">GH-76</strain>
    </source>
</reference>
<sequence length="434" mass="45975">MGSIPAIQFIPSLKFQFPTNRGSVTKDVPFSIRLAVKNVGGLDTGHVVNSTGNYQAAPQQLDSSGLIQGHTAVVIESLSAMDQTTVPDPRLFKFAASLVDSAPAGVLSFNVSQGLKEGVYRLSSVTTGSNFQSIVLPVPDHGAIDDAVYFTVTADGTPATLAQQSIVRDSLISPRQTGNTTASTSDNAAQNLTTLLVSQIATSFANDGRDKTRDSVITPSLTSSNNFINYCLTVSANLTNGQQRRSGGSSCNPIPIGAIPSSDATPSFKFASPKNFDRLDPGKPFMIKLNYKNMVISMTDPRIRYLSAPQRLDSNGMIRGYARVVIEALTSLNQTNPTDPTRIAYASPMIDKEGNGTLAVNATNGLPVGFYRLSSIALTENHYPIALPVYQHGANNDVIYFQVGDGGSGSTAANSISIFADEQPTSTSVGQPLL</sequence>
<dbReference type="PANTHER" id="PTHR34587:SF2">
    <property type="entry name" value="G-PROTEIN COUPLED RECEPTORS FAMILY 1 PROFILE DOMAIN-CONTAINING PROTEIN"/>
    <property type="match status" value="1"/>
</dbReference>
<dbReference type="InterPro" id="IPR053216">
    <property type="entry name" value="Appressorial_penetr-assoc"/>
</dbReference>
<evidence type="ECO:0000313" key="2">
    <source>
        <dbReference type="Proteomes" id="UP001465976"/>
    </source>
</evidence>
<proteinExistence type="predicted"/>
<evidence type="ECO:0000313" key="1">
    <source>
        <dbReference type="EMBL" id="KAL0567571.1"/>
    </source>
</evidence>
<dbReference type="PANTHER" id="PTHR34587">
    <property type="entry name" value="VWFA DOMAIN-CONTAINING PROTEIN"/>
    <property type="match status" value="1"/>
</dbReference>
<name>A0ABR3EXC8_9AGAR</name>
<accession>A0ABR3EXC8</accession>
<dbReference type="Proteomes" id="UP001465976">
    <property type="component" value="Unassembled WGS sequence"/>
</dbReference>
<gene>
    <name evidence="1" type="ORF">V5O48_014422</name>
</gene>